<feature type="transmembrane region" description="Helical" evidence="1">
    <location>
        <begin position="22"/>
        <end position="43"/>
    </location>
</feature>
<keyword evidence="3" id="KW-1185">Reference proteome</keyword>
<evidence type="ECO:0000313" key="3">
    <source>
        <dbReference type="Proteomes" id="UP001303046"/>
    </source>
</evidence>
<proteinExistence type="predicted"/>
<comment type="caution">
    <text evidence="2">The sequence shown here is derived from an EMBL/GenBank/DDBJ whole genome shotgun (WGS) entry which is preliminary data.</text>
</comment>
<reference evidence="2 3" key="1">
    <citation type="submission" date="2023-08" db="EMBL/GenBank/DDBJ databases">
        <title>A Necator americanus chromosomal reference genome.</title>
        <authorList>
            <person name="Ilik V."/>
            <person name="Petrzelkova K.J."/>
            <person name="Pardy F."/>
            <person name="Fuh T."/>
            <person name="Niatou-Singa F.S."/>
            <person name="Gouil Q."/>
            <person name="Baker L."/>
            <person name="Ritchie M.E."/>
            <person name="Jex A.R."/>
            <person name="Gazzola D."/>
            <person name="Li H."/>
            <person name="Toshio Fujiwara R."/>
            <person name="Zhan B."/>
            <person name="Aroian R.V."/>
            <person name="Pafco B."/>
            <person name="Schwarz E.M."/>
        </authorList>
    </citation>
    <scope>NUCLEOTIDE SEQUENCE [LARGE SCALE GENOMIC DNA]</scope>
    <source>
        <strain evidence="2 3">Aroian</strain>
        <tissue evidence="2">Whole animal</tissue>
    </source>
</reference>
<sequence>MRFNDKAREIVMANGALTDDNAMFFCVHAVGIRVIYVLVGNLIETQAGARDRVLAIAGGQQNIVPVSSFTNFKNCPCFHEVND</sequence>
<evidence type="ECO:0000256" key="1">
    <source>
        <dbReference type="SAM" id="Phobius"/>
    </source>
</evidence>
<name>A0ABR1D337_NECAM</name>
<accession>A0ABR1D337</accession>
<organism evidence="2 3">
    <name type="scientific">Necator americanus</name>
    <name type="common">Human hookworm</name>
    <dbReference type="NCBI Taxonomy" id="51031"/>
    <lineage>
        <taxon>Eukaryota</taxon>
        <taxon>Metazoa</taxon>
        <taxon>Ecdysozoa</taxon>
        <taxon>Nematoda</taxon>
        <taxon>Chromadorea</taxon>
        <taxon>Rhabditida</taxon>
        <taxon>Rhabditina</taxon>
        <taxon>Rhabditomorpha</taxon>
        <taxon>Strongyloidea</taxon>
        <taxon>Ancylostomatidae</taxon>
        <taxon>Bunostominae</taxon>
        <taxon>Necator</taxon>
    </lineage>
</organism>
<dbReference type="EMBL" id="JAVFWL010000003">
    <property type="protein sequence ID" value="KAK6744958.1"/>
    <property type="molecule type" value="Genomic_DNA"/>
</dbReference>
<gene>
    <name evidence="2" type="primary">Necator_chrIII.g12349</name>
    <name evidence="2" type="ORF">RB195_011583</name>
</gene>
<dbReference type="Proteomes" id="UP001303046">
    <property type="component" value="Unassembled WGS sequence"/>
</dbReference>
<keyword evidence="1" id="KW-0472">Membrane</keyword>
<protein>
    <submittedName>
        <fullName evidence="2">Uncharacterized protein</fullName>
    </submittedName>
</protein>
<keyword evidence="1" id="KW-1133">Transmembrane helix</keyword>
<evidence type="ECO:0000313" key="2">
    <source>
        <dbReference type="EMBL" id="KAK6744958.1"/>
    </source>
</evidence>
<keyword evidence="1" id="KW-0812">Transmembrane</keyword>